<feature type="transmembrane region" description="Helical" evidence="6">
    <location>
        <begin position="85"/>
        <end position="105"/>
    </location>
</feature>
<feature type="transmembrane region" description="Helical" evidence="6">
    <location>
        <begin position="364"/>
        <end position="384"/>
    </location>
</feature>
<dbReference type="EMBL" id="JBDZYD010000009">
    <property type="protein sequence ID" value="MEQ0562158.1"/>
    <property type="molecule type" value="Genomic_DNA"/>
</dbReference>
<sequence>MRLEGQRLRSRAGSVGGLGLTVLATSAMGYVLLVLAGLHLSPAENAVFLGFWGLLMGVGSAFSPLEQELSWQTAVAGGKPDSGALRTFAVTQTIAVVIAAALAVPAVSTRLFDQHRVLALVAGCGIVAFPALYGLRGLFIGAGHTGRYSAVLLAEAGVRLACFAALVLAGAGNLTWLAVAVAAGSGAWLLFGFRVRGLVEPGPPAEAWGPLWRRMLGLSLSAALTASVLTGYPAVVKLVAPPGSEEALSGLFLAVSLLRSPLLLVLAPIQSLAVPTVVRVLQQPDGARRLRRLAAVGAAGTLGTGLVVAAVAYVAGPWVFHLLYRDKFAVSPWTMAGLGWSGTALAATMLTVAALVARKQTSRVVVVWAVVAGLSLGVLLVAPGGILVRAVLGATVAPTAGLGVALVLVTAVRDQRPR</sequence>
<keyword evidence="2" id="KW-1003">Cell membrane</keyword>
<dbReference type="PANTHER" id="PTHR30250">
    <property type="entry name" value="PST FAMILY PREDICTED COLANIC ACID TRANSPORTER"/>
    <property type="match status" value="1"/>
</dbReference>
<dbReference type="PANTHER" id="PTHR30250:SF11">
    <property type="entry name" value="O-ANTIGEN TRANSPORTER-RELATED"/>
    <property type="match status" value="1"/>
</dbReference>
<feature type="transmembrane region" description="Helical" evidence="6">
    <location>
        <begin position="390"/>
        <end position="412"/>
    </location>
</feature>
<feature type="transmembrane region" description="Helical" evidence="6">
    <location>
        <begin position="293"/>
        <end position="315"/>
    </location>
</feature>
<evidence type="ECO:0000256" key="4">
    <source>
        <dbReference type="ARBA" id="ARBA00022989"/>
    </source>
</evidence>
<protein>
    <recommendedName>
        <fullName evidence="9">Polysaccharide biosynthesis protein</fullName>
    </recommendedName>
</protein>
<dbReference type="RefSeq" id="WP_348953609.1">
    <property type="nucleotide sequence ID" value="NZ_JBDZYD010000009.1"/>
</dbReference>
<feature type="transmembrane region" description="Helical" evidence="6">
    <location>
        <begin position="260"/>
        <end position="281"/>
    </location>
</feature>
<organism evidence="7 8">
    <name type="scientific">Amycolatopsis melonis</name>
    <dbReference type="NCBI Taxonomy" id="3156488"/>
    <lineage>
        <taxon>Bacteria</taxon>
        <taxon>Bacillati</taxon>
        <taxon>Actinomycetota</taxon>
        <taxon>Actinomycetes</taxon>
        <taxon>Pseudonocardiales</taxon>
        <taxon>Pseudonocardiaceae</taxon>
        <taxon>Amycolatopsis</taxon>
    </lineage>
</organism>
<dbReference type="Proteomes" id="UP001440984">
    <property type="component" value="Unassembled WGS sequence"/>
</dbReference>
<comment type="subcellular location">
    <subcellularLocation>
        <location evidence="1">Cell membrane</location>
        <topology evidence="1">Multi-pass membrane protein</topology>
    </subcellularLocation>
</comment>
<evidence type="ECO:0000256" key="1">
    <source>
        <dbReference type="ARBA" id="ARBA00004651"/>
    </source>
</evidence>
<evidence type="ECO:0008006" key="9">
    <source>
        <dbReference type="Google" id="ProtNLM"/>
    </source>
</evidence>
<feature type="transmembrane region" description="Helical" evidence="6">
    <location>
        <begin position="46"/>
        <end position="65"/>
    </location>
</feature>
<keyword evidence="3 6" id="KW-0812">Transmembrane</keyword>
<keyword evidence="8" id="KW-1185">Reference proteome</keyword>
<feature type="transmembrane region" description="Helical" evidence="6">
    <location>
        <begin position="12"/>
        <end position="40"/>
    </location>
</feature>
<keyword evidence="5 6" id="KW-0472">Membrane</keyword>
<gene>
    <name evidence="7" type="ORF">ABJI51_24000</name>
</gene>
<evidence type="ECO:0000313" key="8">
    <source>
        <dbReference type="Proteomes" id="UP001440984"/>
    </source>
</evidence>
<proteinExistence type="predicted"/>
<reference evidence="7 8" key="1">
    <citation type="submission" date="2024-05" db="EMBL/GenBank/DDBJ databases">
        <authorList>
            <person name="Zhao H."/>
            <person name="Xu Y."/>
            <person name="Lin S."/>
            <person name="Spain J.C."/>
            <person name="Zhou N.-Y."/>
        </authorList>
    </citation>
    <scope>NUCLEOTIDE SEQUENCE [LARGE SCALE GENOMIC DNA]</scope>
    <source>
        <strain evidence="7 8">NEAU-NG30</strain>
    </source>
</reference>
<name>A0ABV0LIM2_9PSEU</name>
<keyword evidence="4 6" id="KW-1133">Transmembrane helix</keyword>
<feature type="transmembrane region" description="Helical" evidence="6">
    <location>
        <begin position="335"/>
        <end position="357"/>
    </location>
</feature>
<dbReference type="InterPro" id="IPR050833">
    <property type="entry name" value="Poly_Biosynth_Transport"/>
</dbReference>
<evidence type="ECO:0000256" key="6">
    <source>
        <dbReference type="SAM" id="Phobius"/>
    </source>
</evidence>
<evidence type="ECO:0000256" key="5">
    <source>
        <dbReference type="ARBA" id="ARBA00023136"/>
    </source>
</evidence>
<evidence type="ECO:0000256" key="3">
    <source>
        <dbReference type="ARBA" id="ARBA00022692"/>
    </source>
</evidence>
<evidence type="ECO:0000256" key="2">
    <source>
        <dbReference type="ARBA" id="ARBA00022475"/>
    </source>
</evidence>
<feature type="transmembrane region" description="Helical" evidence="6">
    <location>
        <begin position="117"/>
        <end position="135"/>
    </location>
</feature>
<accession>A0ABV0LIM2</accession>
<comment type="caution">
    <text evidence="7">The sequence shown here is derived from an EMBL/GenBank/DDBJ whole genome shotgun (WGS) entry which is preliminary data.</text>
</comment>
<evidence type="ECO:0000313" key="7">
    <source>
        <dbReference type="EMBL" id="MEQ0562158.1"/>
    </source>
</evidence>